<evidence type="ECO:0000259" key="2">
    <source>
        <dbReference type="Pfam" id="PF07905"/>
    </source>
</evidence>
<feature type="domain" description="PucR C-terminal helix-turn-helix" evidence="3">
    <location>
        <begin position="453"/>
        <end position="510"/>
    </location>
</feature>
<dbReference type="InterPro" id="IPR041522">
    <property type="entry name" value="CdaR_GGDEF"/>
</dbReference>
<comment type="similarity">
    <text evidence="1">Belongs to the CdaR family.</text>
</comment>
<comment type="caution">
    <text evidence="5">The sequence shown here is derived from an EMBL/GenBank/DDBJ whole genome shotgun (WGS) entry which is preliminary data.</text>
</comment>
<dbReference type="Pfam" id="PF17853">
    <property type="entry name" value="GGDEF_2"/>
    <property type="match status" value="1"/>
</dbReference>
<proteinExistence type="inferred from homology"/>
<dbReference type="InterPro" id="IPR042070">
    <property type="entry name" value="PucR_C-HTH_sf"/>
</dbReference>
<keyword evidence="6" id="KW-1185">Reference proteome</keyword>
<gene>
    <name evidence="5" type="ORF">HNQ10_000382</name>
</gene>
<dbReference type="PANTHER" id="PTHR33744">
    <property type="entry name" value="CARBOHYDRATE DIACID REGULATOR"/>
    <property type="match status" value="1"/>
</dbReference>
<feature type="domain" description="CdaR GGDEF-like" evidence="4">
    <location>
        <begin position="285"/>
        <end position="402"/>
    </location>
</feature>
<accession>A0ABR6MNQ5</accession>
<name>A0ABR6MNQ5_9DEIO</name>
<evidence type="ECO:0000313" key="6">
    <source>
        <dbReference type="Proteomes" id="UP000536909"/>
    </source>
</evidence>
<evidence type="ECO:0000256" key="1">
    <source>
        <dbReference type="ARBA" id="ARBA00006754"/>
    </source>
</evidence>
<dbReference type="PANTHER" id="PTHR33744:SF1">
    <property type="entry name" value="DNA-BINDING TRANSCRIPTIONAL ACTIVATOR ADER"/>
    <property type="match status" value="1"/>
</dbReference>
<feature type="domain" description="Purine catabolism PurC-like" evidence="2">
    <location>
        <begin position="15"/>
        <end position="134"/>
    </location>
</feature>
<dbReference type="InterPro" id="IPR051448">
    <property type="entry name" value="CdaR-like_regulators"/>
</dbReference>
<evidence type="ECO:0000313" key="5">
    <source>
        <dbReference type="EMBL" id="MBB5293569.1"/>
    </source>
</evidence>
<dbReference type="Pfam" id="PF13556">
    <property type="entry name" value="HTH_30"/>
    <property type="match status" value="1"/>
</dbReference>
<dbReference type="Proteomes" id="UP000536909">
    <property type="component" value="Unassembled WGS sequence"/>
</dbReference>
<organism evidence="5 6">
    <name type="scientific">Deinococcus metallilatus</name>
    <dbReference type="NCBI Taxonomy" id="1211322"/>
    <lineage>
        <taxon>Bacteria</taxon>
        <taxon>Thermotogati</taxon>
        <taxon>Deinococcota</taxon>
        <taxon>Deinococci</taxon>
        <taxon>Deinococcales</taxon>
        <taxon>Deinococcaceae</taxon>
        <taxon>Deinococcus</taxon>
    </lineage>
</organism>
<dbReference type="RefSeq" id="WP_164973294.1">
    <property type="nucleotide sequence ID" value="NZ_BSUI01000012.1"/>
</dbReference>
<protein>
    <submittedName>
        <fullName evidence="5">Purine catabolism regulator</fullName>
    </submittedName>
</protein>
<reference evidence="5 6" key="1">
    <citation type="submission" date="2020-08" db="EMBL/GenBank/DDBJ databases">
        <title>Genomic Encyclopedia of Type Strains, Phase IV (KMG-IV): sequencing the most valuable type-strain genomes for metagenomic binning, comparative biology and taxonomic classification.</title>
        <authorList>
            <person name="Goeker M."/>
        </authorList>
    </citation>
    <scope>NUCLEOTIDE SEQUENCE [LARGE SCALE GENOMIC DNA]</scope>
    <source>
        <strain evidence="5 6">DSM 105434</strain>
    </source>
</reference>
<evidence type="ECO:0000259" key="3">
    <source>
        <dbReference type="Pfam" id="PF13556"/>
    </source>
</evidence>
<dbReference type="InterPro" id="IPR025736">
    <property type="entry name" value="PucR_C-HTH_dom"/>
</dbReference>
<dbReference type="Gene3D" id="1.10.10.2840">
    <property type="entry name" value="PucR C-terminal helix-turn-helix domain"/>
    <property type="match status" value="1"/>
</dbReference>
<evidence type="ECO:0000259" key="4">
    <source>
        <dbReference type="Pfam" id="PF17853"/>
    </source>
</evidence>
<dbReference type="EMBL" id="JACHFV010000001">
    <property type="protein sequence ID" value="MBB5293569.1"/>
    <property type="molecule type" value="Genomic_DNA"/>
</dbReference>
<sequence length="516" mass="55309">MTASVREQGNMRVRDVLALPACRAARLVIPDADLSREVRLAHVIDIPDPERWLRPGTLLLTTGLSWPRDPLALAHFGEELARQEPAGVLLAVPRFFTAFPPEIAAPLAARGVPALELPWEVPFVQVVQEVHEFILRAQADVLERSEAIHRALTRAALGGSLADVAGTLSGQLGRAAALLARDGTSLTPGPAPDSLQARQALDRPGSAPRLLAGGILVPVLLRGQREGGVWVEGGAGQVTDLEVRAAEHAATVAALLMLAQRDLEVREARLGYAFVDTLLEGHFTADPTSQERALRLGFDPQGTYRVALLVLSDALPLSPEGFARRERAAHQVREVLASLGAAPLVTVSLNQVWFLLPENVNPERVWARLGWETGSGVEPPGGLVYGRARPGAEGVAQARAEVLTLAAYARPGELRSYAEVLVPRALSGDRDAQADLVRSLLAPLREARGGEALVATVQALCETGFAQAEAAARLGIHGNTLRYRMDRIEALTGRTLGDAGTRSLWWLALQFDAMNP</sequence>
<dbReference type="Pfam" id="PF07905">
    <property type="entry name" value="PucR"/>
    <property type="match status" value="1"/>
</dbReference>
<dbReference type="InterPro" id="IPR012914">
    <property type="entry name" value="PucR_dom"/>
</dbReference>